<dbReference type="Proteomes" id="UP000198785">
    <property type="component" value="Unassembled WGS sequence"/>
</dbReference>
<reference evidence="2 3" key="1">
    <citation type="submission" date="2016-10" db="EMBL/GenBank/DDBJ databases">
        <authorList>
            <person name="de Groot N.N."/>
        </authorList>
    </citation>
    <scope>NUCLEOTIDE SEQUENCE [LARGE SCALE GENOMIC DNA]</scope>
    <source>
        <strain evidence="2 3">DSM 22789</strain>
    </source>
</reference>
<protein>
    <submittedName>
        <fullName evidence="2">Uncharacterized protein</fullName>
    </submittedName>
</protein>
<dbReference type="EMBL" id="FOZZ01000002">
    <property type="protein sequence ID" value="SFS50357.1"/>
    <property type="molecule type" value="Genomic_DNA"/>
</dbReference>
<keyword evidence="3" id="KW-1185">Reference proteome</keyword>
<feature type="transmembrane region" description="Helical" evidence="1">
    <location>
        <begin position="6"/>
        <end position="25"/>
    </location>
</feature>
<dbReference type="RefSeq" id="WP_093363816.1">
    <property type="nucleotide sequence ID" value="NZ_FOZZ01000002.1"/>
</dbReference>
<sequence>MKKVFYIIVIILFIIFLGGWLIHYLHRNSIVKQEVHRDSKAILILALDNIMLKNTDEIRTLLTNEDDTSSSADQLKELATKSGLAIPPKLFFFALTEQSGTWYAFSKIKDLSAWESYMQHRVDKDSEDSSTASGAFIKLNSHIALAYNKEQVLWQFSNNSIPDSSLLLNMLADKGNRRPIRYFRGIEKVLWDHDLVYTSDNADKYITANIQGNEILLDGEWEVSNPLPPRFQVRQIDTAKHALVCWNAIAMTDSTLLSHLIRPLRELGIHTVDYMDFVVEKKSTTQLDTAITYDYDADFNTIEKREIIEKEVPVIRLFTTASSGEAIHSPFQFFYTFYPKTIDQGIILSTQEEISEDLVLRESNTPFFFRADFQQWPKAWTFGPFVALQQKKMVISLQGQPSSEKTLHIRGKVLSEK</sequence>
<dbReference type="STRING" id="683125.SAMN05660206_102278"/>
<dbReference type="AlphaFoldDB" id="A0A1I6QD08"/>
<proteinExistence type="predicted"/>
<evidence type="ECO:0000313" key="3">
    <source>
        <dbReference type="Proteomes" id="UP000198785"/>
    </source>
</evidence>
<keyword evidence="1" id="KW-0812">Transmembrane</keyword>
<gene>
    <name evidence="2" type="ORF">SAMN05660206_102278</name>
</gene>
<organism evidence="2 3">
    <name type="scientific">Sphingobacterium wenxiniae</name>
    <dbReference type="NCBI Taxonomy" id="683125"/>
    <lineage>
        <taxon>Bacteria</taxon>
        <taxon>Pseudomonadati</taxon>
        <taxon>Bacteroidota</taxon>
        <taxon>Sphingobacteriia</taxon>
        <taxon>Sphingobacteriales</taxon>
        <taxon>Sphingobacteriaceae</taxon>
        <taxon>Sphingobacterium</taxon>
    </lineage>
</organism>
<name>A0A1I6QD08_9SPHI</name>
<evidence type="ECO:0000256" key="1">
    <source>
        <dbReference type="SAM" id="Phobius"/>
    </source>
</evidence>
<keyword evidence="1" id="KW-0472">Membrane</keyword>
<dbReference type="OrthoDB" id="637901at2"/>
<keyword evidence="1" id="KW-1133">Transmembrane helix</keyword>
<evidence type="ECO:0000313" key="2">
    <source>
        <dbReference type="EMBL" id="SFS50357.1"/>
    </source>
</evidence>
<accession>A0A1I6QD08</accession>